<dbReference type="Pfam" id="PF14065">
    <property type="entry name" value="Pvc16_N"/>
    <property type="match status" value="1"/>
</dbReference>
<reference evidence="2 3" key="1">
    <citation type="submission" date="2020-03" db="EMBL/GenBank/DDBJ databases">
        <title>Draft Genome Sequence of 2-Methylisoborneol Producing Pseudanabaena yagii Strain GIHE-NHR1 Isolated from North Han River in South Korea.</title>
        <authorList>
            <person name="Jeong J."/>
        </authorList>
    </citation>
    <scope>NUCLEOTIDE SEQUENCE [LARGE SCALE GENOMIC DNA]</scope>
    <source>
        <strain evidence="2 3">GIHE-NHR1</strain>
    </source>
</reference>
<organism evidence="2 3">
    <name type="scientific">Pseudanabaena yagii GIHE-NHR1</name>
    <dbReference type="NCBI Taxonomy" id="2722753"/>
    <lineage>
        <taxon>Bacteria</taxon>
        <taxon>Bacillati</taxon>
        <taxon>Cyanobacteriota</taxon>
        <taxon>Cyanophyceae</taxon>
        <taxon>Pseudanabaenales</taxon>
        <taxon>Pseudanabaenaceae</taxon>
        <taxon>Pseudanabaena</taxon>
        <taxon>Pseudanabaena yagii</taxon>
    </lineage>
</organism>
<dbReference type="InterPro" id="IPR025351">
    <property type="entry name" value="Pvc16_N"/>
</dbReference>
<name>A0ABX1LU27_9CYAN</name>
<comment type="caution">
    <text evidence="2">The sequence shown here is derived from an EMBL/GenBank/DDBJ whole genome shotgun (WGS) entry which is preliminary data.</text>
</comment>
<dbReference type="RefSeq" id="WP_169364660.1">
    <property type="nucleotide sequence ID" value="NZ_JAAVJL010000002.1"/>
</dbReference>
<gene>
    <name evidence="2" type="ORF">HC246_16975</name>
</gene>
<dbReference type="Proteomes" id="UP000738376">
    <property type="component" value="Unassembled WGS sequence"/>
</dbReference>
<sequence>MSNYLAIATVTATLQRILQSVIQQDIEGARATTLPPGGISTGAPEVGVNIFLYQVTSNPALANYDSAPNRAKGNPLNRQVAIDLYYMMSCYGSDAELQPQRVLGSVISTLTDKRILTSDLIRSTCNDPTFPFLAESDLADQIQQVTVAPVDISLEDLSKAWSVFYQVPYVLSVAYRACLVIVEGRENFQRSLPVRDSSPAGIVPFPASPHLDQVTVQGSRFEPIAISSVLMIRGRNLQSQTVEIHIGDLVITPMEVKEREITFSLSNTPFPMLQAGVQSLQVVHRLESTSPLMTNAIASNVLPFVLCPTIINLSVRGVEEVEDHLRSAVVVVQLDVLVREKQKVVIALNEWTMEAPSVYMFDRPPLSNASSTIEIPITNVKAGEYLVRIRIDGAESKLGVDDNPDSPTYNWYNSPKIAIA</sequence>
<protein>
    <submittedName>
        <fullName evidence="2">DUF4255 domain-containing protein</fullName>
    </submittedName>
</protein>
<dbReference type="EMBL" id="JAAVJL010000002">
    <property type="protein sequence ID" value="NMF59662.1"/>
    <property type="molecule type" value="Genomic_DNA"/>
</dbReference>
<evidence type="ECO:0000313" key="2">
    <source>
        <dbReference type="EMBL" id="NMF59662.1"/>
    </source>
</evidence>
<feature type="domain" description="Pvc16 N-terminal" evidence="1">
    <location>
        <begin position="9"/>
        <end position="195"/>
    </location>
</feature>
<proteinExistence type="predicted"/>
<accession>A0ABX1LU27</accession>
<keyword evidence="3" id="KW-1185">Reference proteome</keyword>
<evidence type="ECO:0000313" key="3">
    <source>
        <dbReference type="Proteomes" id="UP000738376"/>
    </source>
</evidence>
<evidence type="ECO:0000259" key="1">
    <source>
        <dbReference type="Pfam" id="PF14065"/>
    </source>
</evidence>